<evidence type="ECO:0000259" key="3">
    <source>
        <dbReference type="SMART" id="SM00858"/>
    </source>
</evidence>
<evidence type="ECO:0000313" key="5">
    <source>
        <dbReference type="Proteomes" id="UP000315200"/>
    </source>
</evidence>
<keyword evidence="2" id="KW-0812">Transmembrane</keyword>
<dbReference type="RefSeq" id="WP_074926488.1">
    <property type="nucleotide sequence ID" value="NZ_AP031445.1"/>
</dbReference>
<evidence type="ECO:0000313" key="4">
    <source>
        <dbReference type="EMBL" id="GEA38509.1"/>
    </source>
</evidence>
<dbReference type="Pfam" id="PF16976">
    <property type="entry name" value="RcpC"/>
    <property type="match status" value="1"/>
</dbReference>
<dbReference type="Pfam" id="PF08666">
    <property type="entry name" value="SAF"/>
    <property type="match status" value="1"/>
</dbReference>
<dbReference type="SMART" id="SM00858">
    <property type="entry name" value="SAF"/>
    <property type="match status" value="1"/>
</dbReference>
<dbReference type="NCBIfam" id="TIGR03177">
    <property type="entry name" value="pilus_cpaB"/>
    <property type="match status" value="1"/>
</dbReference>
<dbReference type="EMBL" id="BJLB01000001">
    <property type="protein sequence ID" value="GEA38509.1"/>
    <property type="molecule type" value="Genomic_DNA"/>
</dbReference>
<gene>
    <name evidence="4" type="ORF">Ccl03g_42220</name>
</gene>
<evidence type="ECO:0000256" key="1">
    <source>
        <dbReference type="SAM" id="MobiDB-lite"/>
    </source>
</evidence>
<organism evidence="4 5">
    <name type="scientific">Enterocloster clostridioformis</name>
    <dbReference type="NCBI Taxonomy" id="1531"/>
    <lineage>
        <taxon>Bacteria</taxon>
        <taxon>Bacillati</taxon>
        <taxon>Bacillota</taxon>
        <taxon>Clostridia</taxon>
        <taxon>Lachnospirales</taxon>
        <taxon>Lachnospiraceae</taxon>
        <taxon>Enterocloster</taxon>
    </lineage>
</organism>
<dbReference type="InterPro" id="IPR017592">
    <property type="entry name" value="Pilus_assmbl_Flp-typ_CpaB"/>
</dbReference>
<dbReference type="Proteomes" id="UP000315200">
    <property type="component" value="Unassembled WGS sequence"/>
</dbReference>
<feature type="transmembrane region" description="Helical" evidence="2">
    <location>
        <begin position="9"/>
        <end position="30"/>
    </location>
</feature>
<name>A0A829W1S8_9FIRM</name>
<feature type="domain" description="SAF" evidence="3">
    <location>
        <begin position="38"/>
        <end position="100"/>
    </location>
</feature>
<proteinExistence type="predicted"/>
<evidence type="ECO:0000256" key="2">
    <source>
        <dbReference type="SAM" id="Phobius"/>
    </source>
</evidence>
<dbReference type="InterPro" id="IPR013974">
    <property type="entry name" value="SAF"/>
</dbReference>
<protein>
    <submittedName>
        <fullName evidence="4">Pilus assembly protein CpaB</fullName>
    </submittedName>
</protein>
<keyword evidence="2" id="KW-1133">Transmembrane helix</keyword>
<dbReference type="InterPro" id="IPR031571">
    <property type="entry name" value="RcpC_dom"/>
</dbReference>
<feature type="region of interest" description="Disordered" evidence="1">
    <location>
        <begin position="245"/>
        <end position="285"/>
    </location>
</feature>
<keyword evidence="2" id="KW-0472">Membrane</keyword>
<dbReference type="AlphaFoldDB" id="A0A829W1S8"/>
<sequence length="285" mass="30720">MKKLLQNRIVVGLICIVVALVICFGLTPMFNDALKSKVEIVRVSTEIKKGDEITPKMLTTVEVGGYNLPGNVVYKAEDVIGKYANTDLYKGDYVLESKLSDTPQLKNEYLTELDGTKRAISVTIKSFAAGLSGKLERGDIVSLIASDVGEARQTLIPAELQYVEIIATTASSGTDNNVQEERSDSEDAELASTITVLATPEQARLLAELEQTGKLHAALVYRGGSENARKFLDEQGKVLEELYSVETEEKEESEGVSGESQNTDSAPAPAPGEAADTGTENEAQE</sequence>
<comment type="caution">
    <text evidence="4">The sequence shown here is derived from an EMBL/GenBank/DDBJ whole genome shotgun (WGS) entry which is preliminary data.</text>
</comment>
<reference evidence="4 5" key="1">
    <citation type="submission" date="2019-06" db="EMBL/GenBank/DDBJ databases">
        <title>Draft genome sequence of [Clostridium] clostridioforme NBRC 113352.</title>
        <authorList>
            <person name="Miura T."/>
            <person name="Furukawa M."/>
            <person name="Shimamura M."/>
            <person name="Ohyama Y."/>
            <person name="Yamazoe A."/>
            <person name="Kawasaki H."/>
        </authorList>
    </citation>
    <scope>NUCLEOTIDE SEQUENCE [LARGE SCALE GENOMIC DNA]</scope>
    <source>
        <strain evidence="4 5">NBRC 113352</strain>
    </source>
</reference>
<dbReference type="CDD" id="cd11614">
    <property type="entry name" value="SAF_CpaB_FlgA_like"/>
    <property type="match status" value="1"/>
</dbReference>
<accession>A0A829W1S8</accession>